<evidence type="ECO:0000313" key="3">
    <source>
        <dbReference type="Proteomes" id="UP000294835"/>
    </source>
</evidence>
<sequence>MRPAAPLAALLLAATAAPALAEGPAIHVLKTSGCGCCVAWMDHLKAHGFAVTAENVPGGTLVQHKIDSGVPPAMTSCHTARVDGYVIEGHVPAADILRILSERPAAVGLAVPGMPFGSPGMGPESRREAYDVHLIGPAGTTEIFTRYDAAG</sequence>
<evidence type="ECO:0000256" key="1">
    <source>
        <dbReference type="SAM" id="SignalP"/>
    </source>
</evidence>
<protein>
    <recommendedName>
        <fullName evidence="4">Metal-binding protein</fullName>
    </recommendedName>
</protein>
<keyword evidence="3" id="KW-1185">Reference proteome</keyword>
<dbReference type="InterPro" id="IPR007332">
    <property type="entry name" value="DUF411"/>
</dbReference>
<feature type="signal peptide" evidence="1">
    <location>
        <begin position="1"/>
        <end position="21"/>
    </location>
</feature>
<dbReference type="Pfam" id="PF04214">
    <property type="entry name" value="DUF411"/>
    <property type="match status" value="1"/>
</dbReference>
<organism evidence="2 3">
    <name type="scientific">Rhodovulum marinum</name>
    <dbReference type="NCBI Taxonomy" id="320662"/>
    <lineage>
        <taxon>Bacteria</taxon>
        <taxon>Pseudomonadati</taxon>
        <taxon>Pseudomonadota</taxon>
        <taxon>Alphaproteobacteria</taxon>
        <taxon>Rhodobacterales</taxon>
        <taxon>Paracoccaceae</taxon>
        <taxon>Rhodovulum</taxon>
    </lineage>
</organism>
<accession>A0A4R2Q377</accession>
<keyword evidence="1" id="KW-0732">Signal</keyword>
<dbReference type="EMBL" id="SLXP01000002">
    <property type="protein sequence ID" value="TCP43152.1"/>
    <property type="molecule type" value="Genomic_DNA"/>
</dbReference>
<dbReference type="RefSeq" id="WP_132461001.1">
    <property type="nucleotide sequence ID" value="NZ_SLXP01000002.1"/>
</dbReference>
<evidence type="ECO:0008006" key="4">
    <source>
        <dbReference type="Google" id="ProtNLM"/>
    </source>
</evidence>
<dbReference type="AlphaFoldDB" id="A0A4R2Q377"/>
<comment type="caution">
    <text evidence="2">The sequence shown here is derived from an EMBL/GenBank/DDBJ whole genome shotgun (WGS) entry which is preliminary data.</text>
</comment>
<proteinExistence type="predicted"/>
<gene>
    <name evidence="2" type="ORF">EV662_102346</name>
</gene>
<evidence type="ECO:0000313" key="2">
    <source>
        <dbReference type="EMBL" id="TCP43152.1"/>
    </source>
</evidence>
<feature type="chain" id="PRO_5020320983" description="Metal-binding protein" evidence="1">
    <location>
        <begin position="22"/>
        <end position="151"/>
    </location>
</feature>
<dbReference type="OrthoDB" id="14727at2"/>
<reference evidence="2 3" key="1">
    <citation type="submission" date="2019-03" db="EMBL/GenBank/DDBJ databases">
        <title>Genomic Encyclopedia of Type Strains, Phase IV (KMG-IV): sequencing the most valuable type-strain genomes for metagenomic binning, comparative biology and taxonomic classification.</title>
        <authorList>
            <person name="Goeker M."/>
        </authorList>
    </citation>
    <scope>NUCLEOTIDE SEQUENCE [LARGE SCALE GENOMIC DNA]</scope>
    <source>
        <strain evidence="2 3">DSM 18063</strain>
    </source>
</reference>
<name>A0A4R2Q377_9RHOB</name>
<dbReference type="Proteomes" id="UP000294835">
    <property type="component" value="Unassembled WGS sequence"/>
</dbReference>